<accession>A0ABW1G2I5</accession>
<protein>
    <submittedName>
        <fullName evidence="1">M56 family peptidase</fullName>
    </submittedName>
</protein>
<sequence length="89" mass="8824">GEVADRRLAARAIGRAAIAGARAPRPAVGLAVSAGPVPRRVAALLARPRAVTRAAAGAAALLLAVPAASVASALDAAHDLHQQVELAQR</sequence>
<name>A0ABW1G2I5_9ACTN</name>
<dbReference type="Proteomes" id="UP001596174">
    <property type="component" value="Unassembled WGS sequence"/>
</dbReference>
<comment type="caution">
    <text evidence="1">The sequence shown here is derived from an EMBL/GenBank/DDBJ whole genome shotgun (WGS) entry which is preliminary data.</text>
</comment>
<proteinExistence type="predicted"/>
<keyword evidence="2" id="KW-1185">Reference proteome</keyword>
<evidence type="ECO:0000313" key="2">
    <source>
        <dbReference type="Proteomes" id="UP001596174"/>
    </source>
</evidence>
<feature type="non-terminal residue" evidence="1">
    <location>
        <position position="1"/>
    </location>
</feature>
<reference evidence="2" key="1">
    <citation type="journal article" date="2019" name="Int. J. Syst. Evol. Microbiol.">
        <title>The Global Catalogue of Microorganisms (GCM) 10K type strain sequencing project: providing services to taxonomists for standard genome sequencing and annotation.</title>
        <authorList>
            <consortium name="The Broad Institute Genomics Platform"/>
            <consortium name="The Broad Institute Genome Sequencing Center for Infectious Disease"/>
            <person name="Wu L."/>
            <person name="Ma J."/>
        </authorList>
    </citation>
    <scope>NUCLEOTIDE SEQUENCE [LARGE SCALE GENOMIC DNA]</scope>
    <source>
        <strain evidence="2">JCM 4816</strain>
    </source>
</reference>
<dbReference type="EMBL" id="JBHSQJ010000045">
    <property type="protein sequence ID" value="MFC5907864.1"/>
    <property type="molecule type" value="Genomic_DNA"/>
</dbReference>
<organism evidence="1 2">
    <name type="scientific">Streptacidiphilus monticola</name>
    <dbReference type="NCBI Taxonomy" id="2161674"/>
    <lineage>
        <taxon>Bacteria</taxon>
        <taxon>Bacillati</taxon>
        <taxon>Actinomycetota</taxon>
        <taxon>Actinomycetes</taxon>
        <taxon>Kitasatosporales</taxon>
        <taxon>Streptomycetaceae</taxon>
        <taxon>Streptacidiphilus</taxon>
    </lineage>
</organism>
<gene>
    <name evidence="1" type="ORF">ACFP3V_11630</name>
</gene>
<evidence type="ECO:0000313" key="1">
    <source>
        <dbReference type="EMBL" id="MFC5907864.1"/>
    </source>
</evidence>